<accession>A0ABN7X914</accession>
<organism evidence="1 2">
    <name type="scientific">Gigaspora margarita</name>
    <dbReference type="NCBI Taxonomy" id="4874"/>
    <lineage>
        <taxon>Eukaryota</taxon>
        <taxon>Fungi</taxon>
        <taxon>Fungi incertae sedis</taxon>
        <taxon>Mucoromycota</taxon>
        <taxon>Glomeromycotina</taxon>
        <taxon>Glomeromycetes</taxon>
        <taxon>Diversisporales</taxon>
        <taxon>Gigasporaceae</taxon>
        <taxon>Gigaspora</taxon>
    </lineage>
</organism>
<reference evidence="1 2" key="1">
    <citation type="submission" date="2021-06" db="EMBL/GenBank/DDBJ databases">
        <authorList>
            <person name="Kallberg Y."/>
            <person name="Tangrot J."/>
            <person name="Rosling A."/>
        </authorList>
    </citation>
    <scope>NUCLEOTIDE SEQUENCE [LARGE SCALE GENOMIC DNA]</scope>
    <source>
        <strain evidence="1 2">120-4 pot B 10/14</strain>
    </source>
</reference>
<feature type="non-terminal residue" evidence="1">
    <location>
        <position position="53"/>
    </location>
</feature>
<comment type="caution">
    <text evidence="1">The sequence shown here is derived from an EMBL/GenBank/DDBJ whole genome shotgun (WGS) entry which is preliminary data.</text>
</comment>
<dbReference type="EMBL" id="CAJVQB010097059">
    <property type="protein sequence ID" value="CAG8849599.1"/>
    <property type="molecule type" value="Genomic_DNA"/>
</dbReference>
<protein>
    <submittedName>
        <fullName evidence="1">36037_t:CDS:1</fullName>
    </submittedName>
</protein>
<name>A0ABN7X914_GIGMA</name>
<proteinExistence type="predicted"/>
<dbReference type="Proteomes" id="UP000789901">
    <property type="component" value="Unassembled WGS sequence"/>
</dbReference>
<evidence type="ECO:0000313" key="2">
    <source>
        <dbReference type="Proteomes" id="UP000789901"/>
    </source>
</evidence>
<keyword evidence="2" id="KW-1185">Reference proteome</keyword>
<gene>
    <name evidence="1" type="ORF">GMARGA_LOCUS39797</name>
</gene>
<feature type="non-terminal residue" evidence="1">
    <location>
        <position position="1"/>
    </location>
</feature>
<evidence type="ECO:0000313" key="1">
    <source>
        <dbReference type="EMBL" id="CAG8849599.1"/>
    </source>
</evidence>
<sequence>SQNSTNSSTRRIPFAFELQDLKMAVESVAHVTKLDIIVELVLTILNRLEKPLI</sequence>